<evidence type="ECO:0000313" key="4">
    <source>
        <dbReference type="Proteomes" id="UP000236724"/>
    </source>
</evidence>
<evidence type="ECO:0000259" key="2">
    <source>
        <dbReference type="Pfam" id="PF14258"/>
    </source>
</evidence>
<reference evidence="3 4" key="1">
    <citation type="submission" date="2016-10" db="EMBL/GenBank/DDBJ databases">
        <authorList>
            <person name="de Groot N.N."/>
        </authorList>
    </citation>
    <scope>NUCLEOTIDE SEQUENCE [LARGE SCALE GENOMIC DNA]</scope>
    <source>
        <strain evidence="3">MBHS1</strain>
    </source>
</reference>
<proteinExistence type="predicted"/>
<sequence length="416" mass="48243">MNIMPSYRRLLLWVLIACACLSVGFVSSWTLNHLETVVEFEYDSYRGEAQKNPFLAVQRLLDSMDVSSRTSRHIPKFHKLSNKTILVWVEGRRPMSFDEAGAALAWIEQGGHFIGVSSHVANRETDEGDALLVKLDILQNENQLSTTDAVEKEQIMQPSSFVWRERDWQISFNRNYYLESALPLDWWIASEQGKHVLHRSIGEGAITWVSDLWWIQNVYIGQRDHASFFWHLLHQHHQPSHVQFVHGKRHTLEAFENKIRVKPEAGTWCEDCEEDAGFLLLLRRLWQHASTLLISAGVLLLLVIWAASQRFGSVLPVAQPVRRRLLEHIEASGRFYWKHRQVKTLLSPLRQQLKQEIALHHPGWEQETISKRVAFLAQLCQLSTDNVRLALYRHDIHASAELTQAVKLLKQIRNQL</sequence>
<keyword evidence="1" id="KW-0812">Transmembrane</keyword>
<dbReference type="RefSeq" id="WP_103920368.1">
    <property type="nucleotide sequence ID" value="NZ_FMSV02000501.1"/>
</dbReference>
<keyword evidence="1" id="KW-1133">Transmembrane helix</keyword>
<evidence type="ECO:0000313" key="3">
    <source>
        <dbReference type="EMBL" id="SEH06611.1"/>
    </source>
</evidence>
<evidence type="ECO:0000256" key="1">
    <source>
        <dbReference type="SAM" id="Phobius"/>
    </source>
</evidence>
<dbReference type="Proteomes" id="UP000236724">
    <property type="component" value="Unassembled WGS sequence"/>
</dbReference>
<organism evidence="3 4">
    <name type="scientific">Candidatus Venteria ishoeyi</name>
    <dbReference type="NCBI Taxonomy" id="1899563"/>
    <lineage>
        <taxon>Bacteria</taxon>
        <taxon>Pseudomonadati</taxon>
        <taxon>Pseudomonadota</taxon>
        <taxon>Gammaproteobacteria</taxon>
        <taxon>Thiotrichales</taxon>
        <taxon>Thiotrichaceae</taxon>
        <taxon>Venteria</taxon>
    </lineage>
</organism>
<accession>A0A1H6FB56</accession>
<keyword evidence="1" id="KW-0472">Membrane</keyword>
<dbReference type="EMBL" id="FMSV02000501">
    <property type="protein sequence ID" value="SEH06611.1"/>
    <property type="molecule type" value="Genomic_DNA"/>
</dbReference>
<feature type="transmembrane region" description="Helical" evidence="1">
    <location>
        <begin position="285"/>
        <end position="307"/>
    </location>
</feature>
<dbReference type="AlphaFoldDB" id="A0A1H6FB56"/>
<dbReference type="InterPro" id="IPR025646">
    <property type="entry name" value="DUF4350"/>
</dbReference>
<name>A0A1H6FB56_9GAMM</name>
<dbReference type="OrthoDB" id="6638317at2"/>
<dbReference type="Pfam" id="PF14258">
    <property type="entry name" value="DUF4350"/>
    <property type="match status" value="1"/>
</dbReference>
<keyword evidence="4" id="KW-1185">Reference proteome</keyword>
<protein>
    <recommendedName>
        <fullName evidence="2">DUF4350 domain-containing protein</fullName>
    </recommendedName>
</protein>
<feature type="domain" description="DUF4350" evidence="2">
    <location>
        <begin position="49"/>
        <end position="233"/>
    </location>
</feature>
<gene>
    <name evidence="3" type="ORF">MBHS_02475</name>
</gene>